<evidence type="ECO:0000256" key="6">
    <source>
        <dbReference type="ARBA" id="ARBA00023065"/>
    </source>
</evidence>
<evidence type="ECO:0000313" key="17">
    <source>
        <dbReference type="EMBL" id="CAH1794966.1"/>
    </source>
</evidence>
<dbReference type="FunFam" id="1.20.58.390:FF:000043">
    <property type="entry name" value="AcetylCholine Receptor"/>
    <property type="match status" value="1"/>
</dbReference>
<dbReference type="SUPFAM" id="SSF63712">
    <property type="entry name" value="Nicotinic receptor ligand binding domain-like"/>
    <property type="match status" value="1"/>
</dbReference>
<dbReference type="NCBIfam" id="TIGR00860">
    <property type="entry name" value="LIC"/>
    <property type="match status" value="1"/>
</dbReference>
<evidence type="ECO:0000256" key="5">
    <source>
        <dbReference type="ARBA" id="ARBA00023018"/>
    </source>
</evidence>
<feature type="domain" description="Neurotransmitter-gated ion-channel transmembrane" evidence="16">
    <location>
        <begin position="268"/>
        <end position="507"/>
    </location>
</feature>
<keyword evidence="3 14" id="KW-0812">Transmembrane</keyword>
<keyword evidence="9" id="KW-0675">Receptor</keyword>
<evidence type="ECO:0000256" key="9">
    <source>
        <dbReference type="ARBA" id="ARBA00023170"/>
    </source>
</evidence>
<evidence type="ECO:0000256" key="4">
    <source>
        <dbReference type="ARBA" id="ARBA00022989"/>
    </source>
</evidence>
<keyword evidence="10" id="KW-0325">Glycoprotein</keyword>
<dbReference type="Pfam" id="PF02931">
    <property type="entry name" value="Neur_chan_LBD"/>
    <property type="match status" value="1"/>
</dbReference>
<dbReference type="Pfam" id="PF02932">
    <property type="entry name" value="Neur_chan_memb"/>
    <property type="match status" value="1"/>
</dbReference>
<evidence type="ECO:0000256" key="10">
    <source>
        <dbReference type="ARBA" id="ARBA00023180"/>
    </source>
</evidence>
<evidence type="ECO:0000256" key="12">
    <source>
        <dbReference type="ARBA" id="ARBA00023303"/>
    </source>
</evidence>
<dbReference type="InterPro" id="IPR006202">
    <property type="entry name" value="Neur_chan_lig-bd"/>
</dbReference>
<keyword evidence="11" id="KW-1071">Ligand-gated ion channel</keyword>
<keyword evidence="12 14" id="KW-0407">Ion channel</keyword>
<dbReference type="OrthoDB" id="5975154at2759"/>
<evidence type="ECO:0000313" key="18">
    <source>
        <dbReference type="Proteomes" id="UP000749559"/>
    </source>
</evidence>
<evidence type="ECO:0000256" key="13">
    <source>
        <dbReference type="ARBA" id="ARBA00034099"/>
    </source>
</evidence>
<keyword evidence="18" id="KW-1185">Reference proteome</keyword>
<sequence>MKMSQCVLEMLDVKTMLECYLLFAFYISQLWAQDNITDSDVPGGIAVSDEKKLIKDLLEKYEDIGKVGRPVHNQTSVIQVQFGIALVQILDLDEKNQVLTTNVWGRYNWHDILLVWDPKDYGGVEHVRIPTEYIWTPDIVLYNYADDRLEEKRKALAVVSYKGEIIWIPQAIYKSTCSIDITHFPFDVQNCTMKFGSWTYDGFKLDIIFFNNDEKVDLNDYIPSNEWDVVQSPARRNVKKYPCCVEPYPDLTFTLIIRRKVAFYNYILILPCVLLSSLTLVLFWLPPESPAKMVLGMNIFVAFFVLLLLLAESTPPAASSIPLIGAYYCLNMIMITLSTFLSVIVINLYFRGDRRNRVPKFVKTLMIDWVARILCMRGELNLPPPGPKEHKLDKVIVNEQKEIKRKRKKAAKENNCNNDMKYNKFQMHETSTFSNHKTENTSPDKSPILMHQSMENDIREIRKYLRHVAMKMMEKESVGKITIEWRVVALVLDRVFFFMYLLAIIVSLATIFPKTES</sequence>
<dbReference type="PRINTS" id="PR00252">
    <property type="entry name" value="NRIONCHANNEL"/>
</dbReference>
<keyword evidence="8" id="KW-1015">Disulfide bond</keyword>
<dbReference type="AlphaFoldDB" id="A0A8S4PNS7"/>
<dbReference type="InterPro" id="IPR002394">
    <property type="entry name" value="Nicotinic_acetylcholine_rcpt"/>
</dbReference>
<evidence type="ECO:0000256" key="7">
    <source>
        <dbReference type="ARBA" id="ARBA00023136"/>
    </source>
</evidence>
<dbReference type="CDD" id="cd19033">
    <property type="entry name" value="LGIC_ECD_nAChR_proto-like"/>
    <property type="match status" value="1"/>
</dbReference>
<organism evidence="17 18">
    <name type="scientific">Owenia fusiformis</name>
    <name type="common">Polychaete worm</name>
    <dbReference type="NCBI Taxonomy" id="6347"/>
    <lineage>
        <taxon>Eukaryota</taxon>
        <taxon>Metazoa</taxon>
        <taxon>Spiralia</taxon>
        <taxon>Lophotrochozoa</taxon>
        <taxon>Annelida</taxon>
        <taxon>Polychaeta</taxon>
        <taxon>Sedentaria</taxon>
        <taxon>Canalipalpata</taxon>
        <taxon>Sabellida</taxon>
        <taxon>Oweniida</taxon>
        <taxon>Oweniidae</taxon>
        <taxon>Owenia</taxon>
    </lineage>
</organism>
<accession>A0A8S4PNS7</accession>
<dbReference type="InterPro" id="IPR036719">
    <property type="entry name" value="Neuro-gated_channel_TM_sf"/>
</dbReference>
<dbReference type="FunFam" id="2.70.170.10:FF:000005">
    <property type="entry name" value="Neuronal nicotinic acetylcholine receptor alpha4 subunit"/>
    <property type="match status" value="1"/>
</dbReference>
<name>A0A8S4PNS7_OWEFU</name>
<dbReference type="InterPro" id="IPR006201">
    <property type="entry name" value="Neur_channel"/>
</dbReference>
<dbReference type="InterPro" id="IPR018000">
    <property type="entry name" value="Neurotransmitter_ion_chnl_CS"/>
</dbReference>
<proteinExistence type="inferred from homology"/>
<keyword evidence="7 14" id="KW-0472">Membrane</keyword>
<gene>
    <name evidence="17" type="ORF">OFUS_LOCUS19574</name>
</gene>
<keyword evidence="1 14" id="KW-0813">Transport</keyword>
<dbReference type="Gene3D" id="1.20.58.390">
    <property type="entry name" value="Neurotransmitter-gated ion-channel transmembrane domain"/>
    <property type="match status" value="2"/>
</dbReference>
<dbReference type="InterPro" id="IPR036734">
    <property type="entry name" value="Neur_chan_lig-bd_sf"/>
</dbReference>
<evidence type="ECO:0000256" key="14">
    <source>
        <dbReference type="RuleBase" id="RU000687"/>
    </source>
</evidence>
<keyword evidence="4 14" id="KW-1133">Transmembrane helix</keyword>
<evidence type="ECO:0000259" key="16">
    <source>
        <dbReference type="Pfam" id="PF02932"/>
    </source>
</evidence>
<dbReference type="GO" id="GO:0004888">
    <property type="term" value="F:transmembrane signaling receptor activity"/>
    <property type="evidence" value="ECO:0007669"/>
    <property type="project" value="InterPro"/>
</dbReference>
<feature type="transmembrane region" description="Helical" evidence="14">
    <location>
        <begin position="293"/>
        <end position="311"/>
    </location>
</feature>
<evidence type="ECO:0000256" key="1">
    <source>
        <dbReference type="ARBA" id="ARBA00022448"/>
    </source>
</evidence>
<evidence type="ECO:0000256" key="2">
    <source>
        <dbReference type="ARBA" id="ARBA00022475"/>
    </source>
</evidence>
<evidence type="ECO:0000259" key="15">
    <source>
        <dbReference type="Pfam" id="PF02931"/>
    </source>
</evidence>
<dbReference type="InterPro" id="IPR006029">
    <property type="entry name" value="Neurotrans-gated_channel_TM"/>
</dbReference>
<feature type="transmembrane region" description="Helical" evidence="14">
    <location>
        <begin position="263"/>
        <end position="286"/>
    </location>
</feature>
<reference evidence="17" key="1">
    <citation type="submission" date="2022-03" db="EMBL/GenBank/DDBJ databases">
        <authorList>
            <person name="Martin C."/>
        </authorList>
    </citation>
    <scope>NUCLEOTIDE SEQUENCE</scope>
</reference>
<dbReference type="EMBL" id="CAIIXF020000009">
    <property type="protein sequence ID" value="CAH1794966.1"/>
    <property type="molecule type" value="Genomic_DNA"/>
</dbReference>
<dbReference type="InterPro" id="IPR038050">
    <property type="entry name" value="Neuro_actylchol_rec"/>
</dbReference>
<evidence type="ECO:0000256" key="8">
    <source>
        <dbReference type="ARBA" id="ARBA00023157"/>
    </source>
</evidence>
<protein>
    <submittedName>
        <fullName evidence="17">Uncharacterized protein</fullName>
    </submittedName>
</protein>
<comment type="similarity">
    <text evidence="14">Belongs to the ligand-gated ion channel (TC 1.A.9) family.</text>
</comment>
<dbReference type="Gene3D" id="2.70.170.10">
    <property type="entry name" value="Neurotransmitter-gated ion-channel ligand-binding domain"/>
    <property type="match status" value="1"/>
</dbReference>
<feature type="domain" description="Neurotransmitter-gated ion-channel ligand-binding" evidence="15">
    <location>
        <begin position="50"/>
        <end position="261"/>
    </location>
</feature>
<keyword evidence="5" id="KW-0770">Synapse</keyword>
<dbReference type="PROSITE" id="PS00236">
    <property type="entry name" value="NEUROTR_ION_CHANNEL"/>
    <property type="match status" value="1"/>
</dbReference>
<dbReference type="Proteomes" id="UP000749559">
    <property type="component" value="Unassembled WGS sequence"/>
</dbReference>
<keyword evidence="2" id="KW-1003">Cell membrane</keyword>
<keyword evidence="6 14" id="KW-0406">Ion transport</keyword>
<evidence type="ECO:0000256" key="11">
    <source>
        <dbReference type="ARBA" id="ARBA00023286"/>
    </source>
</evidence>
<dbReference type="PANTHER" id="PTHR18945">
    <property type="entry name" value="NEUROTRANSMITTER GATED ION CHANNEL"/>
    <property type="match status" value="1"/>
</dbReference>
<dbReference type="GO" id="GO:0045211">
    <property type="term" value="C:postsynaptic membrane"/>
    <property type="evidence" value="ECO:0007669"/>
    <property type="project" value="InterPro"/>
</dbReference>
<dbReference type="GO" id="GO:0022848">
    <property type="term" value="F:acetylcholine-gated monoatomic cation-selective channel activity"/>
    <property type="evidence" value="ECO:0007669"/>
    <property type="project" value="InterPro"/>
</dbReference>
<dbReference type="CDD" id="cd19051">
    <property type="entry name" value="LGIC_TM_cation"/>
    <property type="match status" value="1"/>
</dbReference>
<dbReference type="PRINTS" id="PR00254">
    <property type="entry name" value="NICOTINICR"/>
</dbReference>
<feature type="transmembrane region" description="Helical" evidence="14">
    <location>
        <begin position="323"/>
        <end position="350"/>
    </location>
</feature>
<evidence type="ECO:0000256" key="3">
    <source>
        <dbReference type="ARBA" id="ARBA00022692"/>
    </source>
</evidence>
<comment type="subcellular location">
    <subcellularLocation>
        <location evidence="13">Synaptic cell membrane</location>
        <topology evidence="13">Multi-pass membrane protein</topology>
    </subcellularLocation>
</comment>
<dbReference type="SUPFAM" id="SSF90112">
    <property type="entry name" value="Neurotransmitter-gated ion-channel transmembrane pore"/>
    <property type="match status" value="1"/>
</dbReference>
<comment type="caution">
    <text evidence="17">The sequence shown here is derived from an EMBL/GenBank/DDBJ whole genome shotgun (WGS) entry which is preliminary data.</text>
</comment>
<feature type="transmembrane region" description="Helical" evidence="14">
    <location>
        <begin position="495"/>
        <end position="512"/>
    </location>
</feature>